<evidence type="ECO:0000256" key="4">
    <source>
        <dbReference type="ARBA" id="ARBA00023154"/>
    </source>
</evidence>
<dbReference type="PIRSF" id="PIRSF005962">
    <property type="entry name" value="Pept_M20D_amidohydro"/>
    <property type="match status" value="1"/>
</dbReference>
<dbReference type="Pfam" id="PF01546">
    <property type="entry name" value="Peptidase_M20"/>
    <property type="match status" value="1"/>
</dbReference>
<dbReference type="OrthoDB" id="9776731at2"/>
<dbReference type="STRING" id="82801.SAMN04488506_1737"/>
<evidence type="ECO:0000256" key="5">
    <source>
        <dbReference type="PIRSR" id="PIRSR005962-1"/>
    </source>
</evidence>
<evidence type="ECO:0000256" key="2">
    <source>
        <dbReference type="ARBA" id="ARBA00022801"/>
    </source>
</evidence>
<evidence type="ECO:0000313" key="7">
    <source>
        <dbReference type="EMBL" id="SFQ38439.1"/>
    </source>
</evidence>
<feature type="domain" description="Peptidase M20 dimerisation" evidence="6">
    <location>
        <begin position="200"/>
        <end position="293"/>
    </location>
</feature>
<dbReference type="Pfam" id="PF07687">
    <property type="entry name" value="M20_dimer"/>
    <property type="match status" value="1"/>
</dbReference>
<dbReference type="GO" id="GO:0019877">
    <property type="term" value="P:diaminopimelate biosynthetic process"/>
    <property type="evidence" value="ECO:0007669"/>
    <property type="project" value="UniProtKB-KW"/>
</dbReference>
<feature type="binding site" evidence="5">
    <location>
        <position position="115"/>
    </location>
    <ligand>
        <name>Mn(2+)</name>
        <dbReference type="ChEBI" id="CHEBI:29035"/>
        <label>2</label>
    </ligand>
</feature>
<dbReference type="FunFam" id="3.30.70.360:FF:000001">
    <property type="entry name" value="N-acetyldiaminopimelate deacetylase"/>
    <property type="match status" value="1"/>
</dbReference>
<feature type="binding site" evidence="5">
    <location>
        <position position="117"/>
    </location>
    <ligand>
        <name>Mn(2+)</name>
        <dbReference type="ChEBI" id="CHEBI:29035"/>
        <label>2</label>
    </ligand>
</feature>
<accession>A0A1I5Y2L7</accession>
<keyword evidence="2 7" id="KW-0378">Hydrolase</keyword>
<keyword evidence="1" id="KW-0028">Amino-acid biosynthesis</keyword>
<dbReference type="InterPro" id="IPR036264">
    <property type="entry name" value="Bact_exopeptidase_dim_dom"/>
</dbReference>
<keyword evidence="3" id="KW-0220">Diaminopimelate biosynthesis</keyword>
<dbReference type="Proteomes" id="UP000199136">
    <property type="component" value="Unassembled WGS sequence"/>
</dbReference>
<protein>
    <submittedName>
        <fullName evidence="7">Amidohydrolase</fullName>
    </submittedName>
</protein>
<dbReference type="AlphaFoldDB" id="A0A1I5Y2L7"/>
<dbReference type="RefSeq" id="WP_092480772.1">
    <property type="nucleotide sequence ID" value="NZ_FOXW01000006.1"/>
</dbReference>
<dbReference type="GO" id="GO:0046872">
    <property type="term" value="F:metal ion binding"/>
    <property type="evidence" value="ECO:0007669"/>
    <property type="project" value="UniProtKB-KW"/>
</dbReference>
<sequence length="406" mass="44852">MENSTVKEKTQYTVWEKELENNYQETVKMRRYLHQHPEASFEEKETAAFIVEQLKFYGITDIKENVGNGYGIVAKIKGAQPGPTLAFRADFDALRIQEENEVAYKSQNPGVMHACGHDSHTATLLSVAKVLNNHKEDLYGDIVLLHQNAEEVLPGGAKSMVEAGAMEGVDYVFGQHVQSSVPAGKIAYVNGYAMAAADFFEIRIQGKGGHGAYPHDTVDSVIIATKIVEALQTLVSRVINPLHPAVVTVAAVHAGGEANNIIADTAVIKGTVRTYQEETRDLIQQEMKVMADNITAMYHGTSECIYTKGYDSVYNHPKETARFVEVMKGKFGESEVIEREPTMGGEDFGYFLKVKPGTFFNVGGGNEELEATYPHHHPRFNIDETAMLRAGRAFLAIAEDYLVKGE</sequence>
<keyword evidence="8" id="KW-1185">Reference proteome</keyword>
<dbReference type="EMBL" id="FOXW01000006">
    <property type="protein sequence ID" value="SFQ38439.1"/>
    <property type="molecule type" value="Genomic_DNA"/>
</dbReference>
<dbReference type="InterPro" id="IPR002933">
    <property type="entry name" value="Peptidase_M20"/>
</dbReference>
<dbReference type="GO" id="GO:0050118">
    <property type="term" value="F:N-acetyldiaminopimelate deacetylase activity"/>
    <property type="evidence" value="ECO:0007669"/>
    <property type="project" value="UniProtKB-ARBA"/>
</dbReference>
<dbReference type="InterPro" id="IPR011650">
    <property type="entry name" value="Peptidase_M20_dimer"/>
</dbReference>
<feature type="binding site" evidence="5">
    <location>
        <position position="376"/>
    </location>
    <ligand>
        <name>Mn(2+)</name>
        <dbReference type="ChEBI" id="CHEBI:29035"/>
        <label>2</label>
    </ligand>
</feature>
<dbReference type="Gene3D" id="3.40.630.10">
    <property type="entry name" value="Zn peptidases"/>
    <property type="match status" value="1"/>
</dbReference>
<evidence type="ECO:0000313" key="8">
    <source>
        <dbReference type="Proteomes" id="UP000199136"/>
    </source>
</evidence>
<dbReference type="NCBIfam" id="TIGR01891">
    <property type="entry name" value="amidohydrolases"/>
    <property type="match status" value="1"/>
</dbReference>
<reference evidence="7 8" key="1">
    <citation type="submission" date="2016-10" db="EMBL/GenBank/DDBJ databases">
        <authorList>
            <person name="de Groot N.N."/>
        </authorList>
    </citation>
    <scope>NUCLEOTIDE SEQUENCE [LARGE SCALE GENOMIC DNA]</scope>
    <source>
        <strain evidence="7 8">DSM 20581</strain>
    </source>
</reference>
<proteinExistence type="predicted"/>
<gene>
    <name evidence="7" type="ORF">SAMN04488506_1737</name>
</gene>
<feature type="binding site" evidence="5">
    <location>
        <position position="176"/>
    </location>
    <ligand>
        <name>Mn(2+)</name>
        <dbReference type="ChEBI" id="CHEBI:29035"/>
        <label>2</label>
    </ligand>
</feature>
<feature type="binding site" evidence="5">
    <location>
        <position position="151"/>
    </location>
    <ligand>
        <name>Mn(2+)</name>
        <dbReference type="ChEBI" id="CHEBI:29035"/>
        <label>2</label>
    </ligand>
</feature>
<dbReference type="SUPFAM" id="SSF55031">
    <property type="entry name" value="Bacterial exopeptidase dimerisation domain"/>
    <property type="match status" value="1"/>
</dbReference>
<name>A0A1I5Y2L7_9LACT</name>
<evidence type="ECO:0000256" key="3">
    <source>
        <dbReference type="ARBA" id="ARBA00022915"/>
    </source>
</evidence>
<evidence type="ECO:0000259" key="6">
    <source>
        <dbReference type="Pfam" id="PF07687"/>
    </source>
</evidence>
<dbReference type="SUPFAM" id="SSF53187">
    <property type="entry name" value="Zn-dependent exopeptidases"/>
    <property type="match status" value="1"/>
</dbReference>
<evidence type="ECO:0000256" key="1">
    <source>
        <dbReference type="ARBA" id="ARBA00022605"/>
    </source>
</evidence>
<keyword evidence="5" id="KW-0479">Metal-binding</keyword>
<dbReference type="PANTHER" id="PTHR11014:SF63">
    <property type="entry name" value="METALLOPEPTIDASE, PUTATIVE (AFU_ORTHOLOGUE AFUA_6G09600)-RELATED"/>
    <property type="match status" value="1"/>
</dbReference>
<keyword evidence="4" id="KW-0457">Lysine biosynthesis</keyword>
<dbReference type="PANTHER" id="PTHR11014">
    <property type="entry name" value="PEPTIDASE M20 FAMILY MEMBER"/>
    <property type="match status" value="1"/>
</dbReference>
<dbReference type="InterPro" id="IPR017439">
    <property type="entry name" value="Amidohydrolase"/>
</dbReference>
<comment type="cofactor">
    <cofactor evidence="5">
        <name>Mn(2+)</name>
        <dbReference type="ChEBI" id="CHEBI:29035"/>
    </cofactor>
    <text evidence="5">The Mn(2+) ion enhances activity.</text>
</comment>
<keyword evidence="5" id="KW-0464">Manganese</keyword>
<dbReference type="Gene3D" id="3.30.70.360">
    <property type="match status" value="1"/>
</dbReference>
<dbReference type="GO" id="GO:0009085">
    <property type="term" value="P:lysine biosynthetic process"/>
    <property type="evidence" value="ECO:0007669"/>
    <property type="project" value="UniProtKB-KW"/>
</dbReference>
<organism evidence="7 8">
    <name type="scientific">Desemzia incerta</name>
    <dbReference type="NCBI Taxonomy" id="82801"/>
    <lineage>
        <taxon>Bacteria</taxon>
        <taxon>Bacillati</taxon>
        <taxon>Bacillota</taxon>
        <taxon>Bacilli</taxon>
        <taxon>Lactobacillales</taxon>
        <taxon>Carnobacteriaceae</taxon>
        <taxon>Desemzia</taxon>
    </lineage>
</organism>